<accession>A0A6J4VNQ8</accession>
<evidence type="ECO:0000256" key="6">
    <source>
        <dbReference type="ARBA" id="ARBA00023136"/>
    </source>
</evidence>
<organism evidence="9">
    <name type="scientific">uncultured Truepera sp</name>
    <dbReference type="NCBI Taxonomy" id="543023"/>
    <lineage>
        <taxon>Bacteria</taxon>
        <taxon>Thermotogati</taxon>
        <taxon>Deinococcota</taxon>
        <taxon>Deinococci</taxon>
        <taxon>Trueperales</taxon>
        <taxon>Trueperaceae</taxon>
        <taxon>Truepera</taxon>
        <taxon>environmental samples</taxon>
    </lineage>
</organism>
<feature type="transmembrane region" description="Helical" evidence="7">
    <location>
        <begin position="278"/>
        <end position="300"/>
    </location>
</feature>
<dbReference type="GO" id="GO:0005886">
    <property type="term" value="C:plasma membrane"/>
    <property type="evidence" value="ECO:0007669"/>
    <property type="project" value="UniProtKB-SubCell"/>
</dbReference>
<feature type="transmembrane region" description="Helical" evidence="7">
    <location>
        <begin position="20"/>
        <end position="41"/>
    </location>
</feature>
<feature type="transmembrane region" description="Helical" evidence="7">
    <location>
        <begin position="117"/>
        <end position="138"/>
    </location>
</feature>
<reference evidence="9" key="1">
    <citation type="submission" date="2020-02" db="EMBL/GenBank/DDBJ databases">
        <authorList>
            <person name="Meier V. D."/>
        </authorList>
    </citation>
    <scope>NUCLEOTIDE SEQUENCE</scope>
    <source>
        <strain evidence="9">AVDCRST_MAG86</strain>
    </source>
</reference>
<dbReference type="InterPro" id="IPR035906">
    <property type="entry name" value="MetI-like_sf"/>
</dbReference>
<dbReference type="Gene3D" id="1.10.3720.10">
    <property type="entry name" value="MetI-like"/>
    <property type="match status" value="1"/>
</dbReference>
<comment type="similarity">
    <text evidence="7">Belongs to the binding-protein-dependent transport system permease family.</text>
</comment>
<feature type="transmembrane region" description="Helical" evidence="7">
    <location>
        <begin position="172"/>
        <end position="196"/>
    </location>
</feature>
<name>A0A6J4VNQ8_9DEIN</name>
<evidence type="ECO:0000256" key="2">
    <source>
        <dbReference type="ARBA" id="ARBA00022448"/>
    </source>
</evidence>
<keyword evidence="4 7" id="KW-0812">Transmembrane</keyword>
<evidence type="ECO:0000256" key="7">
    <source>
        <dbReference type="RuleBase" id="RU363032"/>
    </source>
</evidence>
<dbReference type="Pfam" id="PF00528">
    <property type="entry name" value="BPD_transp_1"/>
    <property type="match status" value="1"/>
</dbReference>
<feature type="transmembrane region" description="Helical" evidence="7">
    <location>
        <begin position="85"/>
        <end position="110"/>
    </location>
</feature>
<gene>
    <name evidence="9" type="ORF">AVDCRST_MAG86-3204</name>
</gene>
<dbReference type="CDD" id="cd06261">
    <property type="entry name" value="TM_PBP2"/>
    <property type="match status" value="1"/>
</dbReference>
<dbReference type="AlphaFoldDB" id="A0A6J4VNQ8"/>
<dbReference type="InterPro" id="IPR000515">
    <property type="entry name" value="MetI-like"/>
</dbReference>
<dbReference type="InterPro" id="IPR051393">
    <property type="entry name" value="ABC_transporter_permease"/>
</dbReference>
<dbReference type="PROSITE" id="PS50928">
    <property type="entry name" value="ABC_TM1"/>
    <property type="match status" value="1"/>
</dbReference>
<evidence type="ECO:0000256" key="3">
    <source>
        <dbReference type="ARBA" id="ARBA00022475"/>
    </source>
</evidence>
<evidence type="ECO:0000256" key="1">
    <source>
        <dbReference type="ARBA" id="ARBA00004651"/>
    </source>
</evidence>
<evidence type="ECO:0000256" key="4">
    <source>
        <dbReference type="ARBA" id="ARBA00022692"/>
    </source>
</evidence>
<evidence type="ECO:0000313" key="9">
    <source>
        <dbReference type="EMBL" id="CAA9583692.1"/>
    </source>
</evidence>
<keyword evidence="6 7" id="KW-0472">Membrane</keyword>
<dbReference type="PANTHER" id="PTHR30193">
    <property type="entry name" value="ABC TRANSPORTER PERMEASE PROTEIN"/>
    <property type="match status" value="1"/>
</dbReference>
<feature type="domain" description="ABC transmembrane type-1" evidence="8">
    <location>
        <begin position="82"/>
        <end position="299"/>
    </location>
</feature>
<keyword evidence="3" id="KW-1003">Cell membrane</keyword>
<proteinExistence type="inferred from homology"/>
<dbReference type="GO" id="GO:0055085">
    <property type="term" value="P:transmembrane transport"/>
    <property type="evidence" value="ECO:0007669"/>
    <property type="project" value="InterPro"/>
</dbReference>
<dbReference type="PANTHER" id="PTHR30193:SF41">
    <property type="entry name" value="DIACETYLCHITOBIOSE UPTAKE SYSTEM PERMEASE PROTEIN NGCF"/>
    <property type="match status" value="1"/>
</dbReference>
<dbReference type="SUPFAM" id="SSF161098">
    <property type="entry name" value="MetI-like"/>
    <property type="match status" value="1"/>
</dbReference>
<keyword evidence="5 7" id="KW-1133">Transmembrane helix</keyword>
<sequence>MTTRARDEYTHPGVRRKRLAPAYVPYLFLLPALALLVWFRYTPAFSAVYHSFTDWNGSPGANFVGLEQYRALLQDDIFLQSLRNIFIYTLARTVLSTVMALLGAELIYNLRSFRAGAFWRMVFTVPLVIPATVIFLVWQRIYAGRLGLLNEVLEAVGLSGWVQPWIGQTDTALLALIMIGFPLVTGVAFLVLLAALQNLPSSIGEAALLDGCSGLRRVFAIDLPSIRGPLALVVILGVNAGLQEFAPMLIVTGGGGPINATQSPGLYLYQQAITYGKYGYATAIGTVLMLLTLAFSWFILRSRYRGAHDVAV</sequence>
<protein>
    <recommendedName>
        <fullName evidence="8">ABC transmembrane type-1 domain-containing protein</fullName>
    </recommendedName>
</protein>
<dbReference type="EMBL" id="CADCWP010000293">
    <property type="protein sequence ID" value="CAA9583692.1"/>
    <property type="molecule type" value="Genomic_DNA"/>
</dbReference>
<evidence type="ECO:0000256" key="5">
    <source>
        <dbReference type="ARBA" id="ARBA00022989"/>
    </source>
</evidence>
<keyword evidence="2 7" id="KW-0813">Transport</keyword>
<evidence type="ECO:0000259" key="8">
    <source>
        <dbReference type="PROSITE" id="PS50928"/>
    </source>
</evidence>
<feature type="transmembrane region" description="Helical" evidence="7">
    <location>
        <begin position="230"/>
        <end position="258"/>
    </location>
</feature>
<comment type="subcellular location">
    <subcellularLocation>
        <location evidence="1 7">Cell membrane</location>
        <topology evidence="1 7">Multi-pass membrane protein</topology>
    </subcellularLocation>
</comment>